<gene>
    <name evidence="3" type="ORF">PHACADRAFT_211240</name>
</gene>
<dbReference type="SUPFAM" id="SSF48576">
    <property type="entry name" value="Terpenoid synthases"/>
    <property type="match status" value="1"/>
</dbReference>
<dbReference type="EMBL" id="JH930474">
    <property type="protein sequence ID" value="EKM53563.1"/>
    <property type="molecule type" value="Genomic_DNA"/>
</dbReference>
<reference evidence="3 4" key="1">
    <citation type="journal article" date="2012" name="BMC Genomics">
        <title>Comparative genomics of the white-rot fungi, Phanerochaete carnosa and P. chrysosporium, to elucidate the genetic basis of the distinct wood types they colonize.</title>
        <authorList>
            <person name="Suzuki H."/>
            <person name="MacDonald J."/>
            <person name="Syed K."/>
            <person name="Salamov A."/>
            <person name="Hori C."/>
            <person name="Aerts A."/>
            <person name="Henrissat B."/>
            <person name="Wiebenga A."/>
            <person name="vanKuyk P.A."/>
            <person name="Barry K."/>
            <person name="Lindquist E."/>
            <person name="LaButti K."/>
            <person name="Lapidus A."/>
            <person name="Lucas S."/>
            <person name="Coutinho P."/>
            <person name="Gong Y."/>
            <person name="Samejima M."/>
            <person name="Mahadevan R."/>
            <person name="Abou-Zaid M."/>
            <person name="de Vries R.P."/>
            <person name="Igarashi K."/>
            <person name="Yadav J.S."/>
            <person name="Grigoriev I.V."/>
            <person name="Master E.R."/>
        </authorList>
    </citation>
    <scope>NUCLEOTIDE SEQUENCE [LARGE SCALE GENOMIC DNA]</scope>
    <source>
        <strain evidence="3 4">HHB-10118-sp</strain>
    </source>
</reference>
<dbReference type="Gene3D" id="1.10.600.10">
    <property type="entry name" value="Farnesyl Diphosphate Synthase"/>
    <property type="match status" value="2"/>
</dbReference>
<accession>K5VQ06</accession>
<dbReference type="KEGG" id="pco:PHACADRAFT_211240"/>
<sequence>MSPNGLPLPAKALEANSLPDLCRKTITEFLHRTGIPLPEFDSSAFGDEIDRLAHAEVQTWNLGGVSPNRFEHCLTTGIDIAKTAYRHTPVETQVHIALWTALCVCIDDLDAGVEGFDTGVDALAKFAERFHVGREQLHPLLDLLADNIPRGYPLYKRARNGLGEGYSYCIWNKTHFPDVSSYIQSMPEAIAISVLVNDLCSFYKEELVDEKNNSIHDRACVTSKDIEATLMATLEGAVDAVNRGREILQGEKERQAWESHVVVYVVFHFMTPRYRLEEQFSTSG</sequence>
<dbReference type="HOGENOM" id="CLU_052212_0_1_1"/>
<dbReference type="OrthoDB" id="2998174at2759"/>
<proteinExistence type="inferred from homology"/>
<dbReference type="InParanoid" id="K5VQ06"/>
<keyword evidence="2" id="KW-0456">Lyase</keyword>
<dbReference type="AlphaFoldDB" id="K5VQ06"/>
<evidence type="ECO:0000256" key="2">
    <source>
        <dbReference type="ARBA" id="ARBA00023239"/>
    </source>
</evidence>
<dbReference type="Proteomes" id="UP000008370">
    <property type="component" value="Unassembled WGS sequence"/>
</dbReference>
<keyword evidence="4" id="KW-1185">Reference proteome</keyword>
<dbReference type="GeneID" id="18913076"/>
<evidence type="ECO:0000313" key="3">
    <source>
        <dbReference type="EMBL" id="EKM53563.1"/>
    </source>
</evidence>
<dbReference type="RefSeq" id="XP_007398249.1">
    <property type="nucleotide sequence ID" value="XM_007398187.1"/>
</dbReference>
<dbReference type="Pfam" id="PF06330">
    <property type="entry name" value="TRI5"/>
    <property type="match status" value="1"/>
</dbReference>
<evidence type="ECO:0008006" key="5">
    <source>
        <dbReference type="Google" id="ProtNLM"/>
    </source>
</evidence>
<evidence type="ECO:0000313" key="4">
    <source>
        <dbReference type="Proteomes" id="UP000008370"/>
    </source>
</evidence>
<evidence type="ECO:0000256" key="1">
    <source>
        <dbReference type="ARBA" id="ARBA00007946"/>
    </source>
</evidence>
<dbReference type="InterPro" id="IPR024652">
    <property type="entry name" value="Trichodiene_synth"/>
</dbReference>
<dbReference type="GO" id="GO:0016838">
    <property type="term" value="F:carbon-oxygen lyase activity, acting on phosphates"/>
    <property type="evidence" value="ECO:0007669"/>
    <property type="project" value="InterPro"/>
</dbReference>
<comment type="similarity">
    <text evidence="1">Belongs to the trichodiene synthase family.</text>
</comment>
<protein>
    <recommendedName>
        <fullName evidence="5">Terpene synthase</fullName>
    </recommendedName>
</protein>
<dbReference type="InterPro" id="IPR008949">
    <property type="entry name" value="Isoprenoid_synthase_dom_sf"/>
</dbReference>
<name>K5VQ06_PHACS</name>
<organism evidence="3 4">
    <name type="scientific">Phanerochaete carnosa (strain HHB-10118-sp)</name>
    <name type="common">White-rot fungus</name>
    <name type="synonym">Peniophora carnosa</name>
    <dbReference type="NCBI Taxonomy" id="650164"/>
    <lineage>
        <taxon>Eukaryota</taxon>
        <taxon>Fungi</taxon>
        <taxon>Dikarya</taxon>
        <taxon>Basidiomycota</taxon>
        <taxon>Agaricomycotina</taxon>
        <taxon>Agaricomycetes</taxon>
        <taxon>Polyporales</taxon>
        <taxon>Phanerochaetaceae</taxon>
        <taxon>Phanerochaete</taxon>
    </lineage>
</organism>